<evidence type="ECO:0008006" key="4">
    <source>
        <dbReference type="Google" id="ProtNLM"/>
    </source>
</evidence>
<feature type="chain" id="PRO_5019094298" description="Copper chaperone PCu(A)C" evidence="1">
    <location>
        <begin position="25"/>
        <end position="128"/>
    </location>
</feature>
<dbReference type="RefSeq" id="WP_127611339.1">
    <property type="nucleotide sequence ID" value="NZ_RXOL01000001.1"/>
</dbReference>
<dbReference type="Proteomes" id="UP000283003">
    <property type="component" value="Unassembled WGS sequence"/>
</dbReference>
<proteinExistence type="predicted"/>
<keyword evidence="3" id="KW-1185">Reference proteome</keyword>
<accession>A0A437H0P4</accession>
<comment type="caution">
    <text evidence="2">The sequence shown here is derived from an EMBL/GenBank/DDBJ whole genome shotgun (WGS) entry which is preliminary data.</text>
</comment>
<protein>
    <recommendedName>
        <fullName evidence="4">Copper chaperone PCu(A)C</fullName>
    </recommendedName>
</protein>
<organism evidence="2 3">
    <name type="scientific">Croceicoccus ponticola</name>
    <dbReference type="NCBI Taxonomy" id="2217664"/>
    <lineage>
        <taxon>Bacteria</taxon>
        <taxon>Pseudomonadati</taxon>
        <taxon>Pseudomonadota</taxon>
        <taxon>Alphaproteobacteria</taxon>
        <taxon>Sphingomonadales</taxon>
        <taxon>Erythrobacteraceae</taxon>
        <taxon>Croceicoccus</taxon>
    </lineage>
</organism>
<reference evidence="2 3" key="1">
    <citation type="submission" date="2018-12" db="EMBL/GenBank/DDBJ databases">
        <title>Croceicoccus ponticola sp. nov., a lipolytic bacterium isolated from seawater.</title>
        <authorList>
            <person name="Yoon J.-H."/>
        </authorList>
    </citation>
    <scope>NUCLEOTIDE SEQUENCE [LARGE SCALE GENOMIC DNA]</scope>
    <source>
        <strain evidence="2 3">GM-16</strain>
    </source>
</reference>
<dbReference type="EMBL" id="RXOL01000001">
    <property type="protein sequence ID" value="RVQ69149.1"/>
    <property type="molecule type" value="Genomic_DNA"/>
</dbReference>
<gene>
    <name evidence="2" type="ORF">EKN06_02800</name>
</gene>
<dbReference type="OrthoDB" id="8592387at2"/>
<dbReference type="AlphaFoldDB" id="A0A437H0P4"/>
<evidence type="ECO:0000313" key="3">
    <source>
        <dbReference type="Proteomes" id="UP000283003"/>
    </source>
</evidence>
<sequence length="128" mass="13080">MKNRFLTAALAATLVVGMSAPALAHGSMKPSHGGVVQMTGEIMFELVKTAKGVDIYLTEEDEPLAASGFDAKLIVTSAAGQKTTTALKPVTGNRFTAAGLKLGAGSKVVVALVGKGPAAKTFATFQMK</sequence>
<feature type="signal peptide" evidence="1">
    <location>
        <begin position="1"/>
        <end position="24"/>
    </location>
</feature>
<name>A0A437H0P4_9SPHN</name>
<evidence type="ECO:0000313" key="2">
    <source>
        <dbReference type="EMBL" id="RVQ69149.1"/>
    </source>
</evidence>
<keyword evidence="1" id="KW-0732">Signal</keyword>
<evidence type="ECO:0000256" key="1">
    <source>
        <dbReference type="SAM" id="SignalP"/>
    </source>
</evidence>